<dbReference type="OrthoDB" id="337038at2759"/>
<feature type="signal peptide" evidence="3">
    <location>
        <begin position="1"/>
        <end position="24"/>
    </location>
</feature>
<dbReference type="InterPro" id="IPR014044">
    <property type="entry name" value="CAP_dom"/>
</dbReference>
<evidence type="ECO:0000313" key="5">
    <source>
        <dbReference type="EMBL" id="KAI5080426.1"/>
    </source>
</evidence>
<dbReference type="PROSITE" id="PS01010">
    <property type="entry name" value="CRISP_2"/>
    <property type="match status" value="1"/>
</dbReference>
<evidence type="ECO:0000256" key="3">
    <source>
        <dbReference type="SAM" id="SignalP"/>
    </source>
</evidence>
<dbReference type="InterPro" id="IPR002413">
    <property type="entry name" value="V5_allergen-like"/>
</dbReference>
<dbReference type="EMBL" id="JABFUD020000004">
    <property type="protein sequence ID" value="KAI5080426.1"/>
    <property type="molecule type" value="Genomic_DNA"/>
</dbReference>
<organism evidence="5 6">
    <name type="scientific">Adiantum capillus-veneris</name>
    <name type="common">Maidenhair fern</name>
    <dbReference type="NCBI Taxonomy" id="13818"/>
    <lineage>
        <taxon>Eukaryota</taxon>
        <taxon>Viridiplantae</taxon>
        <taxon>Streptophyta</taxon>
        <taxon>Embryophyta</taxon>
        <taxon>Tracheophyta</taxon>
        <taxon>Polypodiopsida</taxon>
        <taxon>Polypodiidae</taxon>
        <taxon>Polypodiales</taxon>
        <taxon>Pteridineae</taxon>
        <taxon>Pteridaceae</taxon>
        <taxon>Vittarioideae</taxon>
        <taxon>Adiantum</taxon>
    </lineage>
</organism>
<accession>A0A9D4ZNZ2</accession>
<feature type="chain" id="PRO_5039086939" description="SCP domain-containing protein" evidence="3">
    <location>
        <begin position="25"/>
        <end position="165"/>
    </location>
</feature>
<evidence type="ECO:0000259" key="4">
    <source>
        <dbReference type="SMART" id="SM00198"/>
    </source>
</evidence>
<keyword evidence="2" id="KW-0568">Pathogenesis-related protein</keyword>
<dbReference type="Pfam" id="PF00188">
    <property type="entry name" value="CAP"/>
    <property type="match status" value="1"/>
</dbReference>
<comment type="caution">
    <text evidence="5">The sequence shown here is derived from an EMBL/GenBank/DDBJ whole genome shotgun (WGS) entry which is preliminary data.</text>
</comment>
<gene>
    <name evidence="5" type="ORF">GOP47_0003609</name>
</gene>
<dbReference type="SMART" id="SM00198">
    <property type="entry name" value="SCP"/>
    <property type="match status" value="1"/>
</dbReference>
<name>A0A9D4ZNZ2_ADICA</name>
<dbReference type="Gene3D" id="3.40.33.10">
    <property type="entry name" value="CAP"/>
    <property type="match status" value="1"/>
</dbReference>
<evidence type="ECO:0000256" key="2">
    <source>
        <dbReference type="ARBA" id="ARBA00023265"/>
    </source>
</evidence>
<reference evidence="5" key="1">
    <citation type="submission" date="2021-01" db="EMBL/GenBank/DDBJ databases">
        <title>Adiantum capillus-veneris genome.</title>
        <authorList>
            <person name="Fang Y."/>
            <person name="Liao Q."/>
        </authorList>
    </citation>
    <scope>NUCLEOTIDE SEQUENCE</scope>
    <source>
        <strain evidence="5">H3</strain>
        <tissue evidence="5">Leaf</tissue>
    </source>
</reference>
<dbReference type="FunFam" id="3.40.33.10:FF:000004">
    <property type="entry name" value="CAP, cysteine-rich secretory protein, antigen 5"/>
    <property type="match status" value="1"/>
</dbReference>
<sequence length="165" mass="17864">MRTLQALALTALGYTALIAAGAWAQQDEFLEAHNVERESVGVAGLVWDGEVAAYAQSYAEQQRDNDACADLQHSDGSYGENLYWASAVSIAPADAVNSWISEKQFYDYQANSCAAGENMCNHYTQVVWADSIRLGCASVACNNGGGTFVICNYDPPGNVFNERPY</sequence>
<dbReference type="InterPro" id="IPR001283">
    <property type="entry name" value="CRISP-related"/>
</dbReference>
<dbReference type="Proteomes" id="UP000886520">
    <property type="component" value="Chromosome 4"/>
</dbReference>
<dbReference type="GO" id="GO:0005576">
    <property type="term" value="C:extracellular region"/>
    <property type="evidence" value="ECO:0007669"/>
    <property type="project" value="InterPro"/>
</dbReference>
<comment type="function">
    <text evidence="1">Probably involved in the defense reaction of plants against pathogens.</text>
</comment>
<dbReference type="InterPro" id="IPR035940">
    <property type="entry name" value="CAP_sf"/>
</dbReference>
<dbReference type="PRINTS" id="PR00837">
    <property type="entry name" value="V5TPXLIKE"/>
</dbReference>
<dbReference type="PANTHER" id="PTHR10334">
    <property type="entry name" value="CYSTEINE-RICH SECRETORY PROTEIN-RELATED"/>
    <property type="match status" value="1"/>
</dbReference>
<feature type="domain" description="SCP" evidence="4">
    <location>
        <begin position="24"/>
        <end position="161"/>
    </location>
</feature>
<keyword evidence="2" id="KW-0611">Plant defense</keyword>
<keyword evidence="3" id="KW-0732">Signal</keyword>
<dbReference type="SUPFAM" id="SSF55797">
    <property type="entry name" value="PR-1-like"/>
    <property type="match status" value="1"/>
</dbReference>
<evidence type="ECO:0000313" key="6">
    <source>
        <dbReference type="Proteomes" id="UP000886520"/>
    </source>
</evidence>
<proteinExistence type="predicted"/>
<protein>
    <recommendedName>
        <fullName evidence="4">SCP domain-containing protein</fullName>
    </recommendedName>
</protein>
<evidence type="ECO:0000256" key="1">
    <source>
        <dbReference type="ARBA" id="ARBA00003143"/>
    </source>
</evidence>
<keyword evidence="6" id="KW-1185">Reference proteome</keyword>
<dbReference type="CDD" id="cd05381">
    <property type="entry name" value="CAP_PR-1"/>
    <property type="match status" value="1"/>
</dbReference>
<dbReference type="InterPro" id="IPR018244">
    <property type="entry name" value="Allrgn_V5/Tpx1_CS"/>
</dbReference>
<dbReference type="AlphaFoldDB" id="A0A9D4ZNZ2"/>
<dbReference type="PRINTS" id="PR00838">
    <property type="entry name" value="V5ALLERGEN"/>
</dbReference>